<comment type="subunit">
    <text evidence="4">Homotrimer of disulfide-linked HEF1-HEF2.</text>
</comment>
<dbReference type="EMBL" id="KM015501">
    <property type="protein sequence ID" value="AIE52108.1"/>
    <property type="molecule type" value="Viral_cRNA"/>
</dbReference>
<keyword evidence="12" id="KW-1162">Viral penetration into host cytoplasm</keyword>
<evidence type="ECO:0000256" key="8">
    <source>
        <dbReference type="ARBA" id="ARBA00022510"/>
    </source>
</evidence>
<keyword evidence="17" id="KW-1043">Host membrane</keyword>
<evidence type="ECO:0000256" key="23">
    <source>
        <dbReference type="ARBA" id="ARBA00023296"/>
    </source>
</evidence>
<dbReference type="GO" id="GO:0019062">
    <property type="term" value="P:virion attachment to host cell"/>
    <property type="evidence" value="ECO:0007669"/>
    <property type="project" value="UniProtKB-KW"/>
</dbReference>
<evidence type="ECO:0000256" key="16">
    <source>
        <dbReference type="ARBA" id="ARBA00022844"/>
    </source>
</evidence>
<dbReference type="Pfam" id="PF03996">
    <property type="entry name" value="Hema_esterase"/>
    <property type="match status" value="1"/>
</dbReference>
<dbReference type="GO" id="GO:0019031">
    <property type="term" value="C:viral envelope"/>
    <property type="evidence" value="ECO:0007669"/>
    <property type="project" value="UniProtKB-KW"/>
</dbReference>
<evidence type="ECO:0000256" key="22">
    <source>
        <dbReference type="ARBA" id="ARBA00023180"/>
    </source>
</evidence>
<dbReference type="GO" id="GO:0019064">
    <property type="term" value="P:fusion of virus membrane with host plasma membrane"/>
    <property type="evidence" value="ECO:0007669"/>
    <property type="project" value="InterPro"/>
</dbReference>
<comment type="function">
    <text evidence="24">Binds to the N-acetyl-9-O-acetylneuraminic acid residues on the cell surface, bringing about the attachment of the virus particle to the cell. Plays a major role in the determination of host range restriction and virulence. Class I viral fusion protein. Responsible for penetration of the virus into the cell cytoplasm by mediating the fusion of the membrane of the endocytosed virus particle with the endosomal membrane. Low pH in endosomes induce an irreversible conformational change in HEF2, releasing the fusion hydrophobic peptide. Several trimers are required to form a competent fusion pore. Displays a receptor-destroying activity which is a neuraminidate-O-acetyl esterase. This activity cleaves off any receptor on the cell surface, which would otherwise prevent virions release. These cleavages prevent self-aggregation and ensure the efficient spread of the progeny virus from cell to cell.</text>
</comment>
<organism evidence="31">
    <name type="scientific">Influenza D virus</name>
    <name type="common">D/bovine/Shandong/Y127/2014</name>
    <dbReference type="NCBI Taxonomy" id="1510942"/>
    <lineage>
        <taxon>Viruses</taxon>
        <taxon>Riboviria</taxon>
        <taxon>Orthornavirae</taxon>
        <taxon>Negarnaviricota</taxon>
        <taxon>Polyploviricotina</taxon>
        <taxon>Insthoviricetes</taxon>
        <taxon>Articulavirales</taxon>
        <taxon>Orthomyxoviridae</taxon>
        <taxon>Deltainfluenzavirus</taxon>
        <taxon>Deltainfluenzavirus influenzae</taxon>
        <taxon>Influenza D virus</taxon>
    </lineage>
</organism>
<dbReference type="EC" id="3.1.1.53" evidence="5"/>
<dbReference type="GO" id="GO:0055036">
    <property type="term" value="C:virion membrane"/>
    <property type="evidence" value="ECO:0007669"/>
    <property type="project" value="UniProtKB-SubCell"/>
</dbReference>
<keyword evidence="20 27" id="KW-0472">Membrane</keyword>
<evidence type="ECO:0000256" key="14">
    <source>
        <dbReference type="ARBA" id="ARBA00022801"/>
    </source>
</evidence>
<keyword evidence="18" id="KW-0261">Viral envelope protein</keyword>
<feature type="domain" description="Haemagglutinin stalk influenza C" evidence="30">
    <location>
        <begin position="456"/>
        <end position="628"/>
    </location>
</feature>
<dbReference type="Pfam" id="PF02710">
    <property type="entry name" value="Hema_HEFG"/>
    <property type="match status" value="1"/>
</dbReference>
<dbReference type="Gene3D" id="3.90.20.10">
    <property type="match status" value="1"/>
</dbReference>
<keyword evidence="14" id="KW-0378">Hydrolase</keyword>
<evidence type="ECO:0000256" key="20">
    <source>
        <dbReference type="ARBA" id="ARBA00023136"/>
    </source>
</evidence>
<dbReference type="Gene3D" id="2.20.70.20">
    <property type="match status" value="2"/>
</dbReference>
<keyword evidence="23" id="KW-1160">Virus entry into host cell</keyword>
<evidence type="ECO:0000256" key="7">
    <source>
        <dbReference type="ARBA" id="ARBA00022506"/>
    </source>
</evidence>
<reference evidence="31" key="1">
    <citation type="journal article" date="2014" name="Virus Genes">
        <title>Identification of a potential novel type of influenza virus in Bovine in China.</title>
        <authorList>
            <person name="Jiang W.M."/>
            <person name="Wang S.C."/>
            <person name="Peng C."/>
            <person name="Yu J.M."/>
            <person name="Zhuang Q.Y."/>
            <person name="Hou G.Y."/>
            <person name="Liu S."/>
            <person name="Li J.P."/>
            <person name="Chen J.M."/>
        </authorList>
    </citation>
    <scope>NUCLEOTIDE SEQUENCE</scope>
    <source>
        <strain evidence="31">D/bovine/Shandong/Y127/2014</strain>
    </source>
</reference>
<dbReference type="GO" id="GO:0046718">
    <property type="term" value="P:symbiont entry into host cell"/>
    <property type="evidence" value="ECO:0007669"/>
    <property type="project" value="UniProtKB-KW"/>
</dbReference>
<keyword evidence="15" id="KW-1161">Viral attachment to host cell</keyword>
<evidence type="ECO:0000256" key="25">
    <source>
        <dbReference type="ARBA" id="ARBA00047704"/>
    </source>
</evidence>
<keyword evidence="10" id="KW-0348">Hemagglutinin</keyword>
<dbReference type="SUPFAM" id="SSF49818">
    <property type="entry name" value="Viral protein domain"/>
    <property type="match status" value="1"/>
</dbReference>
<reference evidence="31" key="2">
    <citation type="submission" date="2014-06" db="EMBL/GenBank/DDBJ databases">
        <authorList>
            <person name="Jiang W.-M."/>
            <person name="Wang S.-C."/>
            <person name="Peng C."/>
            <person name="Chen J.-M."/>
        </authorList>
    </citation>
    <scope>NUCLEOTIDE SEQUENCE</scope>
    <source>
        <strain evidence="31">D/bovine/Shandong/Y127/2014</strain>
    </source>
</reference>
<dbReference type="GO" id="GO:0039654">
    <property type="term" value="P:fusion of virus membrane with host endosome membrane"/>
    <property type="evidence" value="ECO:0007669"/>
    <property type="project" value="UniProtKB-KW"/>
</dbReference>
<evidence type="ECO:0000256" key="1">
    <source>
        <dbReference type="ARBA" id="ARBA00004402"/>
    </source>
</evidence>
<dbReference type="InterPro" id="IPR007142">
    <property type="entry name" value="Hemagglutn-estrase_core"/>
</dbReference>
<comment type="similarity">
    <text evidence="3">Belongs to the influenza type C/coronaviruses hemagglutinin-esterase family.</text>
</comment>
<dbReference type="Pfam" id="PF08720">
    <property type="entry name" value="Hema_stalk"/>
    <property type="match status" value="1"/>
</dbReference>
<keyword evidence="22" id="KW-0325">Glycoprotein</keyword>
<evidence type="ECO:0000256" key="27">
    <source>
        <dbReference type="SAM" id="Phobius"/>
    </source>
</evidence>
<proteinExistence type="inferred from homology"/>
<feature type="transmembrane region" description="Helical" evidence="27">
    <location>
        <begin position="635"/>
        <end position="662"/>
    </location>
</feature>
<evidence type="ECO:0000256" key="19">
    <source>
        <dbReference type="ARBA" id="ARBA00022989"/>
    </source>
</evidence>
<evidence type="ECO:0000256" key="24">
    <source>
        <dbReference type="ARBA" id="ARBA00024709"/>
    </source>
</evidence>
<evidence type="ECO:0000256" key="3">
    <source>
        <dbReference type="ARBA" id="ARBA00010920"/>
    </source>
</evidence>
<dbReference type="GO" id="GO:0020002">
    <property type="term" value="C:host cell plasma membrane"/>
    <property type="evidence" value="ECO:0007669"/>
    <property type="project" value="UniProtKB-SubCell"/>
</dbReference>
<sequence>MFLLLATITAITACQAERELICIVQRVNESFSLHSGFGGNVYSMKTEPMTGFTNVTKGASVINQKDWIGFGDSRTDLTNDQFPASSDVPLAVAKKFRSLSGASLMLSAFGPPGKVDYLYQGCGKEKVFYEGVNWSPEAGIDCFGSNWTQTKKDFYSMIYEAAKGSTCMTLVNSLDIKISSTTATAGTASSCSSSWMKSPLWYAESSVNPGAKPQVCGTEQSATFTLPTSFGIYKCNKHVVQLCYFVYENKTTFNTFGCGDYYQNYYDGNGNLIGGMDNRVAAYRGIANAGVKIECPSKILNPGTYSIRSTPRFLLVPKRSYCFDTGGGYPIQVVQSEWSASRRSDNATEEACLQTEGCIFIKKTTPYVGEADDNHGDIEMRQLLSGLSNNDTVCVSQSGYTKGETPFVKDYLSPPKYGRCQLKTDSRRIPTLPSGLIIPQAGTDSLMRTLTPATRIFGIDDLIFGLLFVGFVTGGVAGGYFWGRSNGGGGGASVSSTQAGFDKIGKDIQQLRNDTNAAIEGFNGRIAHDEQAIKNLAKEIEDARAEALVGELGIIRSLIVANISMNLKESLYELANQITKRGGGIAQEAGPGCWYVDSENCDASCKEYIFNFNGSATVPTLRPVDTKVVITSDPYYLGSTIALCLLGLVAIAASVGVIWICCKK</sequence>
<evidence type="ECO:0000259" key="28">
    <source>
        <dbReference type="Pfam" id="PF02710"/>
    </source>
</evidence>
<dbReference type="InterPro" id="IPR008980">
    <property type="entry name" value="Capsid_hemagglutn"/>
</dbReference>
<evidence type="ECO:0000256" key="13">
    <source>
        <dbReference type="ARBA" id="ARBA00022692"/>
    </source>
</evidence>
<dbReference type="SUPFAM" id="SSF52266">
    <property type="entry name" value="SGNH hydrolase"/>
    <property type="match status" value="1"/>
</dbReference>
<evidence type="ECO:0000256" key="12">
    <source>
        <dbReference type="ARBA" id="ARBA00022595"/>
    </source>
</evidence>
<evidence type="ECO:0000256" key="21">
    <source>
        <dbReference type="ARBA" id="ARBA00023157"/>
    </source>
</evidence>
<feature type="domain" description="Haemagglutinin-esterase glycoprotein haemagglutinin" evidence="28">
    <location>
        <begin position="154"/>
        <end position="310"/>
    </location>
</feature>
<keyword evidence="19 27" id="KW-1133">Transmembrane helix</keyword>
<dbReference type="SUPFAM" id="SSF58064">
    <property type="entry name" value="Influenza hemagglutinin (stalk)"/>
    <property type="match status" value="1"/>
</dbReference>
<evidence type="ECO:0000256" key="26">
    <source>
        <dbReference type="ARBA" id="ARBA00049566"/>
    </source>
</evidence>
<comment type="subcellular location">
    <subcellularLocation>
        <location evidence="1">Host cell membrane</location>
        <topology evidence="1">Single-pass type I membrane protein</topology>
    </subcellularLocation>
    <subcellularLocation>
        <location evidence="2">Virion membrane</location>
        <topology evidence="2">Single-pass type I membrane protein</topology>
    </subcellularLocation>
</comment>
<keyword evidence="11" id="KW-0945">Host-virus interaction</keyword>
<evidence type="ECO:0000256" key="10">
    <source>
        <dbReference type="ARBA" id="ARBA00022546"/>
    </source>
</evidence>
<comment type="catalytic activity">
    <reaction evidence="25">
        <text>N-acetyl-9-O-acetylneuraminate + H2O = N-acetylneuraminate + acetate + H(+)</text>
        <dbReference type="Rhea" id="RHEA:22600"/>
        <dbReference type="ChEBI" id="CHEBI:15377"/>
        <dbReference type="ChEBI" id="CHEBI:15378"/>
        <dbReference type="ChEBI" id="CHEBI:28999"/>
        <dbReference type="ChEBI" id="CHEBI:30089"/>
        <dbReference type="ChEBI" id="CHEBI:35418"/>
        <dbReference type="EC" id="3.1.1.53"/>
    </reaction>
</comment>
<evidence type="ECO:0000256" key="18">
    <source>
        <dbReference type="ARBA" id="ARBA00022879"/>
    </source>
</evidence>
<evidence type="ECO:0000313" key="31">
    <source>
        <dbReference type="EMBL" id="AIE52108.1"/>
    </source>
</evidence>
<evidence type="ECO:0000256" key="4">
    <source>
        <dbReference type="ARBA" id="ARBA00011223"/>
    </source>
</evidence>
<evidence type="ECO:0000256" key="9">
    <source>
        <dbReference type="ARBA" id="ARBA00022511"/>
    </source>
</evidence>
<keyword evidence="7" id="KW-1168">Fusion of virus membrane with host membrane</keyword>
<evidence type="ECO:0000256" key="15">
    <source>
        <dbReference type="ARBA" id="ARBA00022804"/>
    </source>
</evidence>
<protein>
    <recommendedName>
        <fullName evidence="6">Hemagglutinin-esterase-fusion glycoprotein</fullName>
        <ecNumber evidence="5">3.1.1.53</ecNumber>
    </recommendedName>
</protein>
<dbReference type="InterPro" id="IPR003860">
    <property type="entry name" value="Hemagglutn-estrase_hemagglutn"/>
</dbReference>
<accession>A0A088CK84</accession>
<keyword evidence="13 27" id="KW-0812">Transmembrane</keyword>
<evidence type="ECO:0000256" key="6">
    <source>
        <dbReference type="ARBA" id="ARBA00022176"/>
    </source>
</evidence>
<keyword evidence="8" id="KW-1170">Fusion of virus membrane with host endosomal membrane</keyword>
<keyword evidence="16" id="KW-0946">Virion</keyword>
<keyword evidence="21" id="KW-1015">Disulfide bond</keyword>
<name>A0A088CK84_9ORTO</name>
<keyword evidence="9" id="KW-1032">Host cell membrane</keyword>
<evidence type="ECO:0000256" key="11">
    <source>
        <dbReference type="ARBA" id="ARBA00022581"/>
    </source>
</evidence>
<gene>
    <name evidence="31" type="primary">HE</name>
</gene>
<dbReference type="InterPro" id="IPR014831">
    <property type="entry name" value="Hemagglutn_stalk_influenz-C"/>
</dbReference>
<evidence type="ECO:0000259" key="30">
    <source>
        <dbReference type="Pfam" id="PF08720"/>
    </source>
</evidence>
<feature type="domain" description="Haemagglutinin-esterase glycoprotein core" evidence="29">
    <location>
        <begin position="50"/>
        <end position="422"/>
    </location>
</feature>
<evidence type="ECO:0000256" key="5">
    <source>
        <dbReference type="ARBA" id="ARBA00013141"/>
    </source>
</evidence>
<evidence type="ECO:0000256" key="17">
    <source>
        <dbReference type="ARBA" id="ARBA00022870"/>
    </source>
</evidence>
<comment type="catalytic activity">
    <reaction evidence="26">
        <text>N-acetyl-4-O-acetylneuraminate + H2O = N-acetylneuraminate + acetate + H(+)</text>
        <dbReference type="Rhea" id="RHEA:25564"/>
        <dbReference type="ChEBI" id="CHEBI:15377"/>
        <dbReference type="ChEBI" id="CHEBI:15378"/>
        <dbReference type="ChEBI" id="CHEBI:29006"/>
        <dbReference type="ChEBI" id="CHEBI:30089"/>
        <dbReference type="ChEBI" id="CHEBI:35418"/>
        <dbReference type="EC" id="3.1.1.53"/>
    </reaction>
</comment>
<evidence type="ECO:0000259" key="29">
    <source>
        <dbReference type="Pfam" id="PF03996"/>
    </source>
</evidence>
<dbReference type="GO" id="GO:0046789">
    <property type="term" value="F:host cell surface receptor binding"/>
    <property type="evidence" value="ECO:0007669"/>
    <property type="project" value="InterPro"/>
</dbReference>
<dbReference type="GO" id="GO:0001681">
    <property type="term" value="F:sialate O-acetylesterase activity"/>
    <property type="evidence" value="ECO:0007669"/>
    <property type="project" value="UniProtKB-EC"/>
</dbReference>
<evidence type="ECO:0000256" key="2">
    <source>
        <dbReference type="ARBA" id="ARBA00004563"/>
    </source>
</evidence>